<dbReference type="InterPro" id="IPR027417">
    <property type="entry name" value="P-loop_NTPase"/>
</dbReference>
<dbReference type="PROSITE" id="PS50005">
    <property type="entry name" value="TPR"/>
    <property type="match status" value="2"/>
</dbReference>
<feature type="region of interest" description="Disordered" evidence="2">
    <location>
        <begin position="1"/>
        <end position="37"/>
    </location>
</feature>
<dbReference type="Pfam" id="PF13374">
    <property type="entry name" value="TPR_10"/>
    <property type="match status" value="1"/>
</dbReference>
<dbReference type="OrthoDB" id="3881453at2"/>
<dbReference type="SMART" id="SM00028">
    <property type="entry name" value="TPR"/>
    <property type="match status" value="10"/>
</dbReference>
<dbReference type="Pfam" id="PF13424">
    <property type="entry name" value="TPR_12"/>
    <property type="match status" value="1"/>
</dbReference>
<protein>
    <submittedName>
        <fullName evidence="3">Tetratricopeptide repeat protein</fullName>
    </submittedName>
</protein>
<accession>A0A505DL02</accession>
<dbReference type="GO" id="GO:0043531">
    <property type="term" value="F:ADP binding"/>
    <property type="evidence" value="ECO:0007669"/>
    <property type="project" value="InterPro"/>
</dbReference>
<dbReference type="SUPFAM" id="SSF52540">
    <property type="entry name" value="P-loop containing nucleoside triphosphate hydrolases"/>
    <property type="match status" value="1"/>
</dbReference>
<feature type="compositionally biased region" description="Low complexity" evidence="2">
    <location>
        <begin position="7"/>
        <end position="17"/>
    </location>
</feature>
<evidence type="ECO:0000256" key="1">
    <source>
        <dbReference type="PROSITE-ProRule" id="PRU00339"/>
    </source>
</evidence>
<dbReference type="Gene3D" id="1.25.40.10">
    <property type="entry name" value="Tetratricopeptide repeat domain"/>
    <property type="match status" value="3"/>
</dbReference>
<dbReference type="InterPro" id="IPR011990">
    <property type="entry name" value="TPR-like_helical_dom_sf"/>
</dbReference>
<feature type="repeat" description="TPR" evidence="1">
    <location>
        <begin position="1011"/>
        <end position="1044"/>
    </location>
</feature>
<dbReference type="Proteomes" id="UP000317378">
    <property type="component" value="Unassembled WGS sequence"/>
</dbReference>
<dbReference type="InterPro" id="IPR019734">
    <property type="entry name" value="TPR_rpt"/>
</dbReference>
<dbReference type="RefSeq" id="WP_119103345.1">
    <property type="nucleotide sequence ID" value="NZ_QXMJ01000166.1"/>
</dbReference>
<evidence type="ECO:0000313" key="4">
    <source>
        <dbReference type="Proteomes" id="UP000317378"/>
    </source>
</evidence>
<dbReference type="Pfam" id="PF13181">
    <property type="entry name" value="TPR_8"/>
    <property type="match status" value="1"/>
</dbReference>
<dbReference type="EMBL" id="VCHX02000166">
    <property type="protein sequence ID" value="TPQ18961.1"/>
    <property type="molecule type" value="Genomic_DNA"/>
</dbReference>
<comment type="caution">
    <text evidence="3">The sequence shown here is derived from an EMBL/GenBank/DDBJ whole genome shotgun (WGS) entry which is preliminary data.</text>
</comment>
<organism evidence="3 4">
    <name type="scientific">Streptomyces sporangiiformans</name>
    <dbReference type="NCBI Taxonomy" id="2315329"/>
    <lineage>
        <taxon>Bacteria</taxon>
        <taxon>Bacillati</taxon>
        <taxon>Actinomycetota</taxon>
        <taxon>Actinomycetes</taxon>
        <taxon>Kitasatosporales</taxon>
        <taxon>Streptomycetaceae</taxon>
        <taxon>Streptomyces</taxon>
    </lineage>
</organism>
<sequence length="1424" mass="154792">MEPTTPPAQQAKPCEPACAPPQPEDGEPDAQPHYGTVNFRHHGELGIQAYNLHLTCDRVFPVPFTDTDPALRGSEGGGFIPPQRGAQEVPCLPRELRPLFGREAEVAEGCRLLEEPVGDGTSAVVVTGPPGIGKSAVALRLSTLVADSYPDGQFQIDLALSAGDESPADLVLALLHTLRPDGDPLPEGRAQQLALLRRTLSHSRVLLLVDDVVSEEALLEVLRMEGPFGLVCTSRAKLSGLAGLVRVIALEPLPARHSEELVREIVGLTRLTDEQVSSLAEACAGHPLALHVAAAHLARRPKINVGRFLDDITSPDRGVRALKAGQTALEPVLERSFDALSPGQAELFTTLGALPHMSVTTDVIAAATAASLEQLDDDHIYAVTDLLDSLFELSLIEQIDEDRYVLHEILHRFARLKSASTSSERRKTIIRRTCLTLAARAQSSTESIGFMDKEATIPAQSNADALRALNADRPGAVAMTELARKHEMWEPLVLLASQLTGFLWHGSHWTDLERVYQCVLEAGIVAGKPDWTAAAQHNLATVAGHLGDSQRATDLLQCSAETAHEAGDPHQMFLAQLALGTLLINLGRARDAIPFLRHGLRFWRIIDDRHVLAHALGTLGQAYMAIGQLRRAEQYLRNCKNLSPAGSTADLSNRMAITTLLRRTGRMAEAAQEACRDIERAHAVGSREWEAKALMELAETPLEERPSSAPLQPLEAALAIYRDTGDIQGQVRVLFRLGDRAADRADIHQAAELLGECANLAYQIGDYEHAARSLVYLASYHGGIGQLDEAETYFADALDMARHVGNPGVIAQALQKRAEYLWHLGQIGEAVSHLTEAARHLETTEEKQALAQIRAALGEALIVAGRWQEGAKILQSVLSVMSDHASPATTARASRALAILYSRRGLHTEAMSTVTKALDQCERADDTSGVLHCRMALGNVHARNEEWSAALDQYDKAAELAGEQRDLHVLLAARSQAAVCRLRSGEDEHAVAAMTELIPLAEQLGMRSAQAALHSNMGVHHADSGHYENAATQFRTALSLSEQLDDKPMRATCLLNLARAYRELGDIDTSRTHARQAFALHHDLNNWSEAGEALLHLGVLHHEVTPDAGAPTFPELLGKGQRIDDRVVEALRTRVHRAFQDSVVSADSARGSANTLAGMRKINVSDSVLEALTGVDLKPLIIRLGNSRQTCAACNLLIDETGEAELLFLHHPQMDHVLLRLAHPHCVLSRVIQLNGPAPEQPEESVEVECILFGQDRTGIIADCYGGWGSLDDSNTVEDLVLKNYLDAGFANLQSMLRLEDGQTLDFRDIPAAHSGGVEARLEDNKLSITGPHGPLLPPMPLNFYPHWYEKALEGSLIVVLGRNLQGMTAEDPSYLLRAMALGQAVGATVPLTVVRPRRNSPCPCMMRTGRKFKHCCGKSERLT</sequence>
<dbReference type="Gene3D" id="3.40.50.300">
    <property type="entry name" value="P-loop containing nucleotide triphosphate hydrolases"/>
    <property type="match status" value="1"/>
</dbReference>
<dbReference type="SUPFAM" id="SSF48452">
    <property type="entry name" value="TPR-like"/>
    <property type="match status" value="3"/>
</dbReference>
<proteinExistence type="predicted"/>
<evidence type="ECO:0000313" key="3">
    <source>
        <dbReference type="EMBL" id="TPQ18961.1"/>
    </source>
</evidence>
<name>A0A505DL02_9ACTN</name>
<gene>
    <name evidence="3" type="ORF">FGD71_028155</name>
</gene>
<keyword evidence="4" id="KW-1185">Reference proteome</keyword>
<reference evidence="3 4" key="1">
    <citation type="submission" date="2019-06" db="EMBL/GenBank/DDBJ databases">
        <title>Streptomyces sporangiiformans sp. nov., a novel actinomycete isolated from soil in Mount Song.</title>
        <authorList>
            <person name="Han L."/>
        </authorList>
    </citation>
    <scope>NUCLEOTIDE SEQUENCE [LARGE SCALE GENOMIC DNA]</scope>
    <source>
        <strain evidence="3 4">NEAU-SSA 1</strain>
    </source>
</reference>
<dbReference type="PANTHER" id="PTHR47691">
    <property type="entry name" value="REGULATOR-RELATED"/>
    <property type="match status" value="1"/>
</dbReference>
<dbReference type="PANTHER" id="PTHR47691:SF3">
    <property type="entry name" value="HTH-TYPE TRANSCRIPTIONAL REGULATOR RV0890C-RELATED"/>
    <property type="match status" value="1"/>
</dbReference>
<dbReference type="PRINTS" id="PR00364">
    <property type="entry name" value="DISEASERSIST"/>
</dbReference>
<evidence type="ECO:0000256" key="2">
    <source>
        <dbReference type="SAM" id="MobiDB-lite"/>
    </source>
</evidence>
<keyword evidence="1" id="KW-0802">TPR repeat</keyword>
<feature type="repeat" description="TPR" evidence="1">
    <location>
        <begin position="613"/>
        <end position="646"/>
    </location>
</feature>